<comment type="caution">
    <text evidence="1">The sequence shown here is derived from an EMBL/GenBank/DDBJ whole genome shotgun (WGS) entry which is preliminary data.</text>
</comment>
<gene>
    <name evidence="1" type="ORF">CDAR_467131</name>
</gene>
<protein>
    <submittedName>
        <fullName evidence="1">Uncharacterized protein</fullName>
    </submittedName>
</protein>
<proteinExistence type="predicted"/>
<name>A0AAV4WNL7_9ARAC</name>
<organism evidence="1 2">
    <name type="scientific">Caerostris darwini</name>
    <dbReference type="NCBI Taxonomy" id="1538125"/>
    <lineage>
        <taxon>Eukaryota</taxon>
        <taxon>Metazoa</taxon>
        <taxon>Ecdysozoa</taxon>
        <taxon>Arthropoda</taxon>
        <taxon>Chelicerata</taxon>
        <taxon>Arachnida</taxon>
        <taxon>Araneae</taxon>
        <taxon>Araneomorphae</taxon>
        <taxon>Entelegynae</taxon>
        <taxon>Araneoidea</taxon>
        <taxon>Araneidae</taxon>
        <taxon>Caerostris</taxon>
    </lineage>
</organism>
<dbReference type="Proteomes" id="UP001054837">
    <property type="component" value="Unassembled WGS sequence"/>
</dbReference>
<keyword evidence="2" id="KW-1185">Reference proteome</keyword>
<reference evidence="1 2" key="1">
    <citation type="submission" date="2021-06" db="EMBL/GenBank/DDBJ databases">
        <title>Caerostris darwini draft genome.</title>
        <authorList>
            <person name="Kono N."/>
            <person name="Arakawa K."/>
        </authorList>
    </citation>
    <scope>NUCLEOTIDE SEQUENCE [LARGE SCALE GENOMIC DNA]</scope>
</reference>
<feature type="non-terminal residue" evidence="1">
    <location>
        <position position="1"/>
    </location>
</feature>
<dbReference type="AlphaFoldDB" id="A0AAV4WNL7"/>
<sequence>KYHITESLLVFKFEEYKELLRTTAENNQHTDYAELRRR</sequence>
<accession>A0AAV4WNL7</accession>
<dbReference type="EMBL" id="BPLQ01014883">
    <property type="protein sequence ID" value="GIY84071.1"/>
    <property type="molecule type" value="Genomic_DNA"/>
</dbReference>
<evidence type="ECO:0000313" key="1">
    <source>
        <dbReference type="EMBL" id="GIY84071.1"/>
    </source>
</evidence>
<evidence type="ECO:0000313" key="2">
    <source>
        <dbReference type="Proteomes" id="UP001054837"/>
    </source>
</evidence>